<dbReference type="SUPFAM" id="SSF55811">
    <property type="entry name" value="Nudix"/>
    <property type="match status" value="1"/>
</dbReference>
<dbReference type="NCBIfam" id="NF007980">
    <property type="entry name" value="PRK10707.1"/>
    <property type="match status" value="1"/>
</dbReference>
<comment type="caution">
    <text evidence="8">The sequence shown here is derived from an EMBL/GenBank/DDBJ whole genome shotgun (WGS) entry which is preliminary data.</text>
</comment>
<gene>
    <name evidence="8" type="ORF">K5P26_12465</name>
</gene>
<reference evidence="8" key="1">
    <citation type="submission" date="2021-08" db="EMBL/GenBank/DDBJ databases">
        <title>Sphingopyxis panaciterrulae sp. nov., isolated from the surface water of the Yellow Sea.</title>
        <authorList>
            <person name="Gao Z."/>
            <person name="Zhang D."/>
            <person name="Zhang A."/>
        </authorList>
    </citation>
    <scope>NUCLEOTIDE SEQUENCE</scope>
    <source>
        <strain evidence="8">XHP0097</strain>
    </source>
</reference>
<dbReference type="Pfam" id="PF00293">
    <property type="entry name" value="NUDIX"/>
    <property type="match status" value="1"/>
</dbReference>
<evidence type="ECO:0000256" key="5">
    <source>
        <dbReference type="ARBA" id="ARBA00022842"/>
    </source>
</evidence>
<dbReference type="PANTHER" id="PTHR12992">
    <property type="entry name" value="NUDIX HYDROLASE"/>
    <property type="match status" value="1"/>
</dbReference>
<dbReference type="InterPro" id="IPR045121">
    <property type="entry name" value="CoAse"/>
</dbReference>
<evidence type="ECO:0000256" key="4">
    <source>
        <dbReference type="ARBA" id="ARBA00022801"/>
    </source>
</evidence>
<accession>A0ABS7MGY6</accession>
<protein>
    <submittedName>
        <fullName evidence="8">CoA pyrophosphatase</fullName>
    </submittedName>
</protein>
<dbReference type="InterPro" id="IPR015797">
    <property type="entry name" value="NUDIX_hydrolase-like_dom_sf"/>
</dbReference>
<dbReference type="CDD" id="cd03426">
    <property type="entry name" value="NUDIX_CoAse_Nudt7"/>
    <property type="match status" value="1"/>
</dbReference>
<keyword evidence="6" id="KW-0464">Manganese</keyword>
<dbReference type="PANTHER" id="PTHR12992:SF11">
    <property type="entry name" value="MITOCHONDRIAL COENZYME A DIPHOSPHATASE NUDT8"/>
    <property type="match status" value="1"/>
</dbReference>
<dbReference type="EMBL" id="JAILXK010000002">
    <property type="protein sequence ID" value="MBY4637954.1"/>
    <property type="molecule type" value="Genomic_DNA"/>
</dbReference>
<keyword evidence="3" id="KW-0479">Metal-binding</keyword>
<comment type="cofactor">
    <cofactor evidence="1">
        <name>Mn(2+)</name>
        <dbReference type="ChEBI" id="CHEBI:29035"/>
    </cofactor>
</comment>
<dbReference type="RefSeq" id="WP_201927983.1">
    <property type="nucleotide sequence ID" value="NZ_JAERPO010000002.1"/>
</dbReference>
<dbReference type="Gene3D" id="3.90.79.10">
    <property type="entry name" value="Nucleoside Triphosphate Pyrophosphohydrolase"/>
    <property type="match status" value="1"/>
</dbReference>
<name>A0ABS7MGY6_9SPHN</name>
<organism evidence="8 9">
    <name type="scientific">Sphingopyxis jiangsuensis</name>
    <dbReference type="NCBI Taxonomy" id="2871171"/>
    <lineage>
        <taxon>Bacteria</taxon>
        <taxon>Pseudomonadati</taxon>
        <taxon>Pseudomonadota</taxon>
        <taxon>Alphaproteobacteria</taxon>
        <taxon>Sphingomonadales</taxon>
        <taxon>Sphingomonadaceae</taxon>
        <taxon>Sphingopyxis</taxon>
    </lineage>
</organism>
<feature type="domain" description="Nudix hydrolase" evidence="7">
    <location>
        <begin position="29"/>
        <end position="160"/>
    </location>
</feature>
<evidence type="ECO:0000313" key="9">
    <source>
        <dbReference type="Proteomes" id="UP001166571"/>
    </source>
</evidence>
<evidence type="ECO:0000256" key="1">
    <source>
        <dbReference type="ARBA" id="ARBA00001936"/>
    </source>
</evidence>
<keyword evidence="9" id="KW-1185">Reference proteome</keyword>
<dbReference type="PROSITE" id="PS51462">
    <property type="entry name" value="NUDIX"/>
    <property type="match status" value="1"/>
</dbReference>
<evidence type="ECO:0000256" key="2">
    <source>
        <dbReference type="ARBA" id="ARBA00001946"/>
    </source>
</evidence>
<keyword evidence="4" id="KW-0378">Hydrolase</keyword>
<sequence>MLSAKLRAALDSLLPDPGDDEGYLLQGTTLRDAAVLIAFTDRPDPGVILTQRPQWLRAHAGQVAFPGGKVDPTDRDVIDAALREAEEEIGLDRRDVAIAGVTDPYRSGSGYHITPVLGVIPPDLPLDPNPDEVEEWFEVPLDILFDSANYQRHEANWQGQRRRYYDMDWQGRRIWGVTADIIINLSRRLPTGWHR</sequence>
<keyword evidence="5" id="KW-0460">Magnesium</keyword>
<evidence type="ECO:0000313" key="8">
    <source>
        <dbReference type="EMBL" id="MBY4637954.1"/>
    </source>
</evidence>
<proteinExistence type="predicted"/>
<dbReference type="Proteomes" id="UP001166571">
    <property type="component" value="Unassembled WGS sequence"/>
</dbReference>
<evidence type="ECO:0000256" key="3">
    <source>
        <dbReference type="ARBA" id="ARBA00022723"/>
    </source>
</evidence>
<evidence type="ECO:0000259" key="7">
    <source>
        <dbReference type="PROSITE" id="PS51462"/>
    </source>
</evidence>
<comment type="cofactor">
    <cofactor evidence="2">
        <name>Mg(2+)</name>
        <dbReference type="ChEBI" id="CHEBI:18420"/>
    </cofactor>
</comment>
<evidence type="ECO:0000256" key="6">
    <source>
        <dbReference type="ARBA" id="ARBA00023211"/>
    </source>
</evidence>
<dbReference type="InterPro" id="IPR000086">
    <property type="entry name" value="NUDIX_hydrolase_dom"/>
</dbReference>